<evidence type="ECO:0000256" key="5">
    <source>
        <dbReference type="ARBA" id="ARBA00022840"/>
    </source>
</evidence>
<dbReference type="GO" id="GO:0004674">
    <property type="term" value="F:protein serine/threonine kinase activity"/>
    <property type="evidence" value="ECO:0007669"/>
    <property type="project" value="UniProtKB-EC"/>
</dbReference>
<accession>A0A239AV59</accession>
<keyword evidence="5" id="KW-0067">ATP-binding</keyword>
<evidence type="ECO:0000313" key="8">
    <source>
        <dbReference type="EMBL" id="SNR98848.1"/>
    </source>
</evidence>
<proteinExistence type="predicted"/>
<dbReference type="InterPro" id="IPR050660">
    <property type="entry name" value="NEK_Ser/Thr_kinase"/>
</dbReference>
<dbReference type="PANTHER" id="PTHR43671">
    <property type="entry name" value="SERINE/THREONINE-PROTEIN KINASE NEK"/>
    <property type="match status" value="1"/>
</dbReference>
<name>A0A239AV59_9ACTN</name>
<dbReference type="Pfam" id="PF00069">
    <property type="entry name" value="Pkinase"/>
    <property type="match status" value="1"/>
</dbReference>
<evidence type="ECO:0000256" key="4">
    <source>
        <dbReference type="ARBA" id="ARBA00022777"/>
    </source>
</evidence>
<evidence type="ECO:0000256" key="3">
    <source>
        <dbReference type="ARBA" id="ARBA00022741"/>
    </source>
</evidence>
<keyword evidence="3" id="KW-0547">Nucleotide-binding</keyword>
<dbReference type="SUPFAM" id="SSF56112">
    <property type="entry name" value="Protein kinase-like (PK-like)"/>
    <property type="match status" value="1"/>
</dbReference>
<feature type="region of interest" description="Disordered" evidence="6">
    <location>
        <begin position="247"/>
        <end position="269"/>
    </location>
</feature>
<evidence type="ECO:0000313" key="9">
    <source>
        <dbReference type="Proteomes" id="UP000198282"/>
    </source>
</evidence>
<sequence>MWRAHDSLLRRDVAIKEIRPKFREHGADLRDARRRALREARSAGRLNHPAVISVHDLLEESQRLWIVMELLETHTLKETVRRLGHLSVRRTAWIGLRLLGGLRHAHEAGVLHRDINPGSVLLTGDRVVLTDFGLAALNGNSSISTTGPAACTPGYMAPERLRGLPATPAADLWSLGASLYFAVEGRPPYSATDELAALGMKTTRDLRPALRAGPLHPVLEGLLQCDPAVRISARRAVRMLSAIPGVRGTATTAPPPRLPMTQRPPNSFT</sequence>
<reference evidence="8 9" key="1">
    <citation type="submission" date="2017-06" db="EMBL/GenBank/DDBJ databases">
        <authorList>
            <person name="Kim H.J."/>
            <person name="Triplett B.A."/>
        </authorList>
    </citation>
    <scope>NUCLEOTIDE SEQUENCE [LARGE SCALE GENOMIC DNA]</scope>
    <source>
        <strain evidence="8 9">CGMCC 4.2132</strain>
    </source>
</reference>
<gene>
    <name evidence="8" type="ORF">SAMN05216276_1002141</name>
</gene>
<keyword evidence="4 8" id="KW-0418">Kinase</keyword>
<feature type="domain" description="Protein kinase" evidence="7">
    <location>
        <begin position="1"/>
        <end position="243"/>
    </location>
</feature>
<dbReference type="PROSITE" id="PS50011">
    <property type="entry name" value="PROTEIN_KINASE_DOM"/>
    <property type="match status" value="1"/>
</dbReference>
<feature type="compositionally biased region" description="Low complexity" evidence="6">
    <location>
        <begin position="259"/>
        <end position="269"/>
    </location>
</feature>
<protein>
    <recommendedName>
        <fullName evidence="1">non-specific serine/threonine protein kinase</fullName>
        <ecNumber evidence="1">2.7.11.1</ecNumber>
    </recommendedName>
</protein>
<dbReference type="RefSeq" id="WP_245878098.1">
    <property type="nucleotide sequence ID" value="NZ_FZOD01000002.1"/>
</dbReference>
<dbReference type="Gene3D" id="3.30.200.20">
    <property type="entry name" value="Phosphorylase Kinase, domain 1"/>
    <property type="match status" value="1"/>
</dbReference>
<dbReference type="PANTHER" id="PTHR43671:SF13">
    <property type="entry name" value="SERINE_THREONINE-PROTEIN KINASE NEK2"/>
    <property type="match status" value="1"/>
</dbReference>
<evidence type="ECO:0000256" key="2">
    <source>
        <dbReference type="ARBA" id="ARBA00022679"/>
    </source>
</evidence>
<dbReference type="Proteomes" id="UP000198282">
    <property type="component" value="Unassembled WGS sequence"/>
</dbReference>
<dbReference type="InterPro" id="IPR000719">
    <property type="entry name" value="Prot_kinase_dom"/>
</dbReference>
<organism evidence="8 9">
    <name type="scientific">Streptosporangium subroseum</name>
    <dbReference type="NCBI Taxonomy" id="106412"/>
    <lineage>
        <taxon>Bacteria</taxon>
        <taxon>Bacillati</taxon>
        <taxon>Actinomycetota</taxon>
        <taxon>Actinomycetes</taxon>
        <taxon>Streptosporangiales</taxon>
        <taxon>Streptosporangiaceae</taxon>
        <taxon>Streptosporangium</taxon>
    </lineage>
</organism>
<evidence type="ECO:0000256" key="1">
    <source>
        <dbReference type="ARBA" id="ARBA00012513"/>
    </source>
</evidence>
<dbReference type="Gene3D" id="1.10.510.10">
    <property type="entry name" value="Transferase(Phosphotransferase) domain 1"/>
    <property type="match status" value="1"/>
</dbReference>
<evidence type="ECO:0000259" key="7">
    <source>
        <dbReference type="PROSITE" id="PS50011"/>
    </source>
</evidence>
<dbReference type="InterPro" id="IPR011009">
    <property type="entry name" value="Kinase-like_dom_sf"/>
</dbReference>
<dbReference type="AlphaFoldDB" id="A0A239AV59"/>
<keyword evidence="9" id="KW-1185">Reference proteome</keyword>
<dbReference type="CDD" id="cd14014">
    <property type="entry name" value="STKc_PknB_like"/>
    <property type="match status" value="1"/>
</dbReference>
<dbReference type="EC" id="2.7.11.1" evidence="1"/>
<keyword evidence="2" id="KW-0808">Transferase</keyword>
<dbReference type="GO" id="GO:0005524">
    <property type="term" value="F:ATP binding"/>
    <property type="evidence" value="ECO:0007669"/>
    <property type="project" value="UniProtKB-KW"/>
</dbReference>
<evidence type="ECO:0000256" key="6">
    <source>
        <dbReference type="SAM" id="MobiDB-lite"/>
    </source>
</evidence>
<dbReference type="EMBL" id="FZOD01000002">
    <property type="protein sequence ID" value="SNR98848.1"/>
    <property type="molecule type" value="Genomic_DNA"/>
</dbReference>